<proteinExistence type="predicted"/>
<comment type="caution">
    <text evidence="1">The sequence shown here is derived from an EMBL/GenBank/DDBJ whole genome shotgun (WGS) entry which is preliminary data.</text>
</comment>
<evidence type="ECO:0000313" key="1">
    <source>
        <dbReference type="EMBL" id="RZC08220.1"/>
    </source>
</evidence>
<name>A0A445KBU4_GLYSO</name>
<dbReference type="EMBL" id="QZWG01000006">
    <property type="protein sequence ID" value="RZC08220.1"/>
    <property type="molecule type" value="Genomic_DNA"/>
</dbReference>
<protein>
    <submittedName>
        <fullName evidence="1">Uncharacterized protein</fullName>
    </submittedName>
</protein>
<accession>A0A445KBU4</accession>
<sequence>MIMKHQASPSPTSRFFTSQSHYTLHEFPNQLTFTLLLAEHEGRIWPIPVALQRSSRRVCLAAQSSIFRSQRCLGVGTSLPSLVATKLGACVTIIDDFTRLGGSLPLISDYIGHVVNKRKFANACVGIDMGSLRFIHIQFTTNNYSKADLLYDSNEIALISKDNARGSSKL</sequence>
<reference evidence="1 2" key="1">
    <citation type="submission" date="2018-09" db="EMBL/GenBank/DDBJ databases">
        <title>A high-quality reference genome of wild soybean provides a powerful tool to mine soybean genomes.</title>
        <authorList>
            <person name="Xie M."/>
            <person name="Chung C.Y.L."/>
            <person name="Li M.-W."/>
            <person name="Wong F.-L."/>
            <person name="Chan T.-F."/>
            <person name="Lam H.-M."/>
        </authorList>
    </citation>
    <scope>NUCLEOTIDE SEQUENCE [LARGE SCALE GENOMIC DNA]</scope>
    <source>
        <strain evidence="2">cv. W05</strain>
        <tissue evidence="1">Hypocotyl of etiolated seedlings</tissue>
    </source>
</reference>
<gene>
    <name evidence="1" type="ORF">D0Y65_015099</name>
</gene>
<keyword evidence="2" id="KW-1185">Reference proteome</keyword>
<dbReference type="AlphaFoldDB" id="A0A445KBU4"/>
<organism evidence="1 2">
    <name type="scientific">Glycine soja</name>
    <name type="common">Wild soybean</name>
    <dbReference type="NCBI Taxonomy" id="3848"/>
    <lineage>
        <taxon>Eukaryota</taxon>
        <taxon>Viridiplantae</taxon>
        <taxon>Streptophyta</taxon>
        <taxon>Embryophyta</taxon>
        <taxon>Tracheophyta</taxon>
        <taxon>Spermatophyta</taxon>
        <taxon>Magnoliopsida</taxon>
        <taxon>eudicotyledons</taxon>
        <taxon>Gunneridae</taxon>
        <taxon>Pentapetalae</taxon>
        <taxon>rosids</taxon>
        <taxon>fabids</taxon>
        <taxon>Fabales</taxon>
        <taxon>Fabaceae</taxon>
        <taxon>Papilionoideae</taxon>
        <taxon>50 kb inversion clade</taxon>
        <taxon>NPAAA clade</taxon>
        <taxon>indigoferoid/millettioid clade</taxon>
        <taxon>Phaseoleae</taxon>
        <taxon>Glycine</taxon>
        <taxon>Glycine subgen. Soja</taxon>
    </lineage>
</organism>
<evidence type="ECO:0000313" key="2">
    <source>
        <dbReference type="Proteomes" id="UP000289340"/>
    </source>
</evidence>
<dbReference type="Proteomes" id="UP000289340">
    <property type="component" value="Chromosome 6"/>
</dbReference>